<dbReference type="AlphaFoldDB" id="A0A9I9E4Z9"/>
<organism evidence="2">
    <name type="scientific">Cucumis melo</name>
    <name type="common">Muskmelon</name>
    <dbReference type="NCBI Taxonomy" id="3656"/>
    <lineage>
        <taxon>Eukaryota</taxon>
        <taxon>Viridiplantae</taxon>
        <taxon>Streptophyta</taxon>
        <taxon>Embryophyta</taxon>
        <taxon>Tracheophyta</taxon>
        <taxon>Spermatophyta</taxon>
        <taxon>Magnoliopsida</taxon>
        <taxon>eudicotyledons</taxon>
        <taxon>Gunneridae</taxon>
        <taxon>Pentapetalae</taxon>
        <taxon>rosids</taxon>
        <taxon>fabids</taxon>
        <taxon>Cucurbitales</taxon>
        <taxon>Cucurbitaceae</taxon>
        <taxon>Benincaseae</taxon>
        <taxon>Cucumis</taxon>
    </lineage>
</organism>
<sequence length="83" mass="9464">MYFGIFHLPGTVFSISPLPPVFSIIFSIVLPHFPSSVSFNLKCFFSCCLLSIFYFVCVPSSPFTIYVCYYNSTMIQASLYIVY</sequence>
<keyword evidence="1" id="KW-0472">Membrane</keyword>
<keyword evidence="1" id="KW-0812">Transmembrane</keyword>
<reference evidence="2" key="1">
    <citation type="submission" date="2023-03" db="UniProtKB">
        <authorList>
            <consortium name="EnsemblPlants"/>
        </authorList>
    </citation>
    <scope>IDENTIFICATION</scope>
</reference>
<accession>A0A9I9E4Z9</accession>
<keyword evidence="1" id="KW-1133">Transmembrane helix</keyword>
<evidence type="ECO:0000256" key="1">
    <source>
        <dbReference type="SAM" id="Phobius"/>
    </source>
</evidence>
<evidence type="ECO:0000313" key="2">
    <source>
        <dbReference type="EnsemblPlants" id="MELO3C028851.2.1"/>
    </source>
</evidence>
<dbReference type="Gramene" id="MELO3C028851.2.1">
    <property type="protein sequence ID" value="MELO3C028851.2.1"/>
    <property type="gene ID" value="MELO3C028851.2"/>
</dbReference>
<proteinExistence type="predicted"/>
<dbReference type="EnsemblPlants" id="MELO3C028851.2.1">
    <property type="protein sequence ID" value="MELO3C028851.2.1"/>
    <property type="gene ID" value="MELO3C028851.2"/>
</dbReference>
<protein>
    <submittedName>
        <fullName evidence="2">Uncharacterized protein</fullName>
    </submittedName>
</protein>
<name>A0A9I9E4Z9_CUCME</name>
<feature type="transmembrane region" description="Helical" evidence="1">
    <location>
        <begin position="12"/>
        <end position="33"/>
    </location>
</feature>